<gene>
    <name evidence="3" type="ORF">P5673_028897</name>
</gene>
<dbReference type="GO" id="GO:0016787">
    <property type="term" value="F:hydrolase activity"/>
    <property type="evidence" value="ECO:0007669"/>
    <property type="project" value="UniProtKB-KW"/>
</dbReference>
<accession>A0AAD9UUF3</accession>
<keyword evidence="1" id="KW-0547">Nucleotide-binding</keyword>
<evidence type="ECO:0000313" key="3">
    <source>
        <dbReference type="EMBL" id="KAK2550384.1"/>
    </source>
</evidence>
<dbReference type="GO" id="GO:0000723">
    <property type="term" value="P:telomere maintenance"/>
    <property type="evidence" value="ECO:0007669"/>
    <property type="project" value="InterPro"/>
</dbReference>
<dbReference type="GO" id="GO:0006310">
    <property type="term" value="P:DNA recombination"/>
    <property type="evidence" value="ECO:0007669"/>
    <property type="project" value="UniProtKB-KW"/>
</dbReference>
<dbReference type="EMBL" id="JARQWQ010000111">
    <property type="protein sequence ID" value="KAK2550384.1"/>
    <property type="molecule type" value="Genomic_DNA"/>
</dbReference>
<dbReference type="GO" id="GO:0006281">
    <property type="term" value="P:DNA repair"/>
    <property type="evidence" value="ECO:0007669"/>
    <property type="project" value="UniProtKB-KW"/>
</dbReference>
<dbReference type="PANTHER" id="PTHR47642">
    <property type="entry name" value="ATP-DEPENDENT DNA HELICASE"/>
    <property type="match status" value="1"/>
</dbReference>
<sequence length="226" mass="25434">MATHPVPDCYYAGMVTPKAIEDLNEEHNTSDDPVAPNTQHINEQDAAAKTKPSELFGCFDPGTNKQHSQYDLFDDMGILPRHNDEEVVVQNRLNDSDYRQLVRSLNIKQKEFFYHVLHSIKTKDDPLALFLSGGAGVGKSTVTNALYEALMRYLNSVPGENPDEVKVLKVAPKGKAAFNIKGNTLHSAFKIPASRGFQYCTLDADRLNTIRPQLKRLQVIFIQYQR</sequence>
<dbReference type="SUPFAM" id="SSF52540">
    <property type="entry name" value="P-loop containing nucleoside triphosphate hydrolases"/>
    <property type="match status" value="1"/>
</dbReference>
<comment type="similarity">
    <text evidence="1">Belongs to the helicase family.</text>
</comment>
<protein>
    <recommendedName>
        <fullName evidence="1">ATP-dependent DNA helicase</fullName>
        <ecNumber evidence="1">5.6.2.3</ecNumber>
    </recommendedName>
</protein>
<dbReference type="Proteomes" id="UP001249851">
    <property type="component" value="Unassembled WGS sequence"/>
</dbReference>
<dbReference type="Gene3D" id="3.40.50.300">
    <property type="entry name" value="P-loop containing nucleotide triphosphate hydrolases"/>
    <property type="match status" value="1"/>
</dbReference>
<keyword evidence="1" id="KW-0347">Helicase</keyword>
<evidence type="ECO:0000256" key="1">
    <source>
        <dbReference type="RuleBase" id="RU363044"/>
    </source>
</evidence>
<dbReference type="PANTHER" id="PTHR47642:SF5">
    <property type="entry name" value="ATP-DEPENDENT DNA HELICASE"/>
    <property type="match status" value="1"/>
</dbReference>
<dbReference type="EC" id="5.6.2.3" evidence="1"/>
<organism evidence="3 4">
    <name type="scientific">Acropora cervicornis</name>
    <name type="common">Staghorn coral</name>
    <dbReference type="NCBI Taxonomy" id="6130"/>
    <lineage>
        <taxon>Eukaryota</taxon>
        <taxon>Metazoa</taxon>
        <taxon>Cnidaria</taxon>
        <taxon>Anthozoa</taxon>
        <taxon>Hexacorallia</taxon>
        <taxon>Scleractinia</taxon>
        <taxon>Astrocoeniina</taxon>
        <taxon>Acroporidae</taxon>
        <taxon>Acropora</taxon>
    </lineage>
</organism>
<comment type="catalytic activity">
    <reaction evidence="1">
        <text>ATP + H2O = ADP + phosphate + H(+)</text>
        <dbReference type="Rhea" id="RHEA:13065"/>
        <dbReference type="ChEBI" id="CHEBI:15377"/>
        <dbReference type="ChEBI" id="CHEBI:15378"/>
        <dbReference type="ChEBI" id="CHEBI:30616"/>
        <dbReference type="ChEBI" id="CHEBI:43474"/>
        <dbReference type="ChEBI" id="CHEBI:456216"/>
        <dbReference type="EC" id="5.6.2.3"/>
    </reaction>
</comment>
<evidence type="ECO:0000259" key="2">
    <source>
        <dbReference type="Pfam" id="PF05970"/>
    </source>
</evidence>
<dbReference type="InterPro" id="IPR051055">
    <property type="entry name" value="PIF1_helicase"/>
</dbReference>
<comment type="caution">
    <text evidence="3">The sequence shown here is derived from an EMBL/GenBank/DDBJ whole genome shotgun (WGS) entry which is preliminary data.</text>
</comment>
<dbReference type="Pfam" id="PF05970">
    <property type="entry name" value="PIF1"/>
    <property type="match status" value="1"/>
</dbReference>
<keyword evidence="1" id="KW-0233">DNA recombination</keyword>
<keyword evidence="1" id="KW-0067">ATP-binding</keyword>
<keyword evidence="4" id="KW-1185">Reference proteome</keyword>
<reference evidence="3" key="2">
    <citation type="journal article" date="2023" name="Science">
        <title>Genomic signatures of disease resistance in endangered staghorn corals.</title>
        <authorList>
            <person name="Vollmer S.V."/>
            <person name="Selwyn J.D."/>
            <person name="Despard B.A."/>
            <person name="Roesel C.L."/>
        </authorList>
    </citation>
    <scope>NUCLEOTIDE SEQUENCE</scope>
    <source>
        <strain evidence="3">K2</strain>
    </source>
</reference>
<keyword evidence="1" id="KW-0378">Hydrolase</keyword>
<dbReference type="InterPro" id="IPR010285">
    <property type="entry name" value="DNA_helicase_pif1-like_DEAD"/>
</dbReference>
<reference evidence="3" key="1">
    <citation type="journal article" date="2023" name="G3 (Bethesda)">
        <title>Whole genome assembly and annotation of the endangered Caribbean coral Acropora cervicornis.</title>
        <authorList>
            <person name="Selwyn J.D."/>
            <person name="Vollmer S.V."/>
        </authorList>
    </citation>
    <scope>NUCLEOTIDE SEQUENCE</scope>
    <source>
        <strain evidence="3">K2</strain>
    </source>
</reference>
<dbReference type="AlphaFoldDB" id="A0AAD9UUF3"/>
<feature type="domain" description="DNA helicase Pif1-like DEAD-box helicase" evidence="2">
    <location>
        <begin position="105"/>
        <end position="220"/>
    </location>
</feature>
<dbReference type="GO" id="GO:0005524">
    <property type="term" value="F:ATP binding"/>
    <property type="evidence" value="ECO:0007669"/>
    <property type="project" value="UniProtKB-KW"/>
</dbReference>
<dbReference type="InterPro" id="IPR027417">
    <property type="entry name" value="P-loop_NTPase"/>
</dbReference>
<evidence type="ECO:0000313" key="4">
    <source>
        <dbReference type="Proteomes" id="UP001249851"/>
    </source>
</evidence>
<comment type="cofactor">
    <cofactor evidence="1">
        <name>Mg(2+)</name>
        <dbReference type="ChEBI" id="CHEBI:18420"/>
    </cofactor>
</comment>
<keyword evidence="1" id="KW-0227">DNA damage</keyword>
<proteinExistence type="inferred from homology"/>
<name>A0AAD9UUF3_ACRCE</name>
<dbReference type="GO" id="GO:0043139">
    <property type="term" value="F:5'-3' DNA helicase activity"/>
    <property type="evidence" value="ECO:0007669"/>
    <property type="project" value="UniProtKB-EC"/>
</dbReference>
<keyword evidence="1" id="KW-0234">DNA repair</keyword>